<feature type="region of interest" description="Disordered" evidence="1">
    <location>
        <begin position="66"/>
        <end position="160"/>
    </location>
</feature>
<feature type="compositionally biased region" description="Basic and acidic residues" evidence="1">
    <location>
        <begin position="148"/>
        <end position="160"/>
    </location>
</feature>
<evidence type="ECO:0000313" key="2">
    <source>
        <dbReference type="EMBL" id="KNC27627.1"/>
    </source>
</evidence>
<evidence type="ECO:0000313" key="3">
    <source>
        <dbReference type="Proteomes" id="UP000037069"/>
    </source>
</evidence>
<accession>A0A0L0C5V3</accession>
<protein>
    <submittedName>
        <fullName evidence="2">Uncharacterized protein</fullName>
    </submittedName>
</protein>
<dbReference type="EMBL" id="JRES01000875">
    <property type="protein sequence ID" value="KNC27627.1"/>
    <property type="molecule type" value="Genomic_DNA"/>
</dbReference>
<organism evidence="2 3">
    <name type="scientific">Lucilia cuprina</name>
    <name type="common">Green bottle fly</name>
    <name type="synonym">Australian sheep blowfly</name>
    <dbReference type="NCBI Taxonomy" id="7375"/>
    <lineage>
        <taxon>Eukaryota</taxon>
        <taxon>Metazoa</taxon>
        <taxon>Ecdysozoa</taxon>
        <taxon>Arthropoda</taxon>
        <taxon>Hexapoda</taxon>
        <taxon>Insecta</taxon>
        <taxon>Pterygota</taxon>
        <taxon>Neoptera</taxon>
        <taxon>Endopterygota</taxon>
        <taxon>Diptera</taxon>
        <taxon>Brachycera</taxon>
        <taxon>Muscomorpha</taxon>
        <taxon>Oestroidea</taxon>
        <taxon>Calliphoridae</taxon>
        <taxon>Luciliinae</taxon>
        <taxon>Lucilia</taxon>
    </lineage>
</organism>
<feature type="region of interest" description="Disordered" evidence="1">
    <location>
        <begin position="1"/>
        <end position="29"/>
    </location>
</feature>
<reference evidence="2 3" key="1">
    <citation type="journal article" date="2015" name="Nat. Commun.">
        <title>Lucilia cuprina genome unlocks parasitic fly biology to underpin future interventions.</title>
        <authorList>
            <person name="Anstead C.A."/>
            <person name="Korhonen P.K."/>
            <person name="Young N.D."/>
            <person name="Hall R.S."/>
            <person name="Jex A.R."/>
            <person name="Murali S.C."/>
            <person name="Hughes D.S."/>
            <person name="Lee S.F."/>
            <person name="Perry T."/>
            <person name="Stroehlein A.J."/>
            <person name="Ansell B.R."/>
            <person name="Breugelmans B."/>
            <person name="Hofmann A."/>
            <person name="Qu J."/>
            <person name="Dugan S."/>
            <person name="Lee S.L."/>
            <person name="Chao H."/>
            <person name="Dinh H."/>
            <person name="Han Y."/>
            <person name="Doddapaneni H.V."/>
            <person name="Worley K.C."/>
            <person name="Muzny D.M."/>
            <person name="Ioannidis P."/>
            <person name="Waterhouse R.M."/>
            <person name="Zdobnov E.M."/>
            <person name="James P.J."/>
            <person name="Bagnall N.H."/>
            <person name="Kotze A.C."/>
            <person name="Gibbs R.A."/>
            <person name="Richards S."/>
            <person name="Batterham P."/>
            <person name="Gasser R.B."/>
        </authorList>
    </citation>
    <scope>NUCLEOTIDE SEQUENCE [LARGE SCALE GENOMIC DNA]</scope>
    <source>
        <strain evidence="2 3">LS</strain>
        <tissue evidence="2">Full body</tissue>
    </source>
</reference>
<name>A0A0L0C5V3_LUCCU</name>
<gene>
    <name evidence="2" type="ORF">FF38_07259</name>
</gene>
<feature type="non-terminal residue" evidence="2">
    <location>
        <position position="160"/>
    </location>
</feature>
<keyword evidence="3" id="KW-1185">Reference proteome</keyword>
<sequence>MEGKPTMPRKIIQKVKAEKPSAFQPPPVAKPCIISDIQIRPPPAHAQPPPPLSYLTPVQRRVRIARTTTTPVAPSPLTPEAPKASIPTSRATAEAPRRPVLSAQPIPTIISGYASDEVPTTSKSAPVLGNNRTAAPKTPKPKARRYPKYTEEQTEVRRDN</sequence>
<dbReference type="AlphaFoldDB" id="A0A0L0C5V3"/>
<dbReference type="Proteomes" id="UP000037069">
    <property type="component" value="Unassembled WGS sequence"/>
</dbReference>
<evidence type="ECO:0000256" key="1">
    <source>
        <dbReference type="SAM" id="MobiDB-lite"/>
    </source>
</evidence>
<comment type="caution">
    <text evidence="2">The sequence shown here is derived from an EMBL/GenBank/DDBJ whole genome shotgun (WGS) entry which is preliminary data.</text>
</comment>
<proteinExistence type="predicted"/>